<reference evidence="4" key="2">
    <citation type="submission" date="2019-09" db="UniProtKB">
        <authorList>
            <consortium name="WormBaseParasite"/>
        </authorList>
    </citation>
    <scope>IDENTIFICATION</scope>
</reference>
<feature type="transmembrane region" description="Helical" evidence="1">
    <location>
        <begin position="68"/>
        <end position="90"/>
    </location>
</feature>
<accession>A0A183GD83</accession>
<dbReference type="AlphaFoldDB" id="A0A183GD83"/>
<sequence length="115" mass="13682">MDIRELFSQKITTLRTLRETCQILALFFAVIVLLFLQVYDLIQIYSKEKEDIDRMIAQNHSWDLAQEYLAIILAFTPILIPLLASFYAYVFTKKVRLNIHDIHVYSYHRCELLIN</sequence>
<evidence type="ECO:0000313" key="4">
    <source>
        <dbReference type="WBParaSite" id="HPBE_0002018701-mRNA-1"/>
    </source>
</evidence>
<organism evidence="3 4">
    <name type="scientific">Heligmosomoides polygyrus</name>
    <name type="common">Parasitic roundworm</name>
    <dbReference type="NCBI Taxonomy" id="6339"/>
    <lineage>
        <taxon>Eukaryota</taxon>
        <taxon>Metazoa</taxon>
        <taxon>Ecdysozoa</taxon>
        <taxon>Nematoda</taxon>
        <taxon>Chromadorea</taxon>
        <taxon>Rhabditida</taxon>
        <taxon>Rhabditina</taxon>
        <taxon>Rhabditomorpha</taxon>
        <taxon>Strongyloidea</taxon>
        <taxon>Heligmosomidae</taxon>
        <taxon>Heligmosomoides</taxon>
    </lineage>
</organism>
<evidence type="ECO:0000256" key="1">
    <source>
        <dbReference type="SAM" id="Phobius"/>
    </source>
</evidence>
<evidence type="ECO:0000313" key="2">
    <source>
        <dbReference type="EMBL" id="VDP18688.1"/>
    </source>
</evidence>
<dbReference type="WBParaSite" id="HPBE_0002018701-mRNA-1">
    <property type="protein sequence ID" value="HPBE_0002018701-mRNA-1"/>
    <property type="gene ID" value="HPBE_0002018701"/>
</dbReference>
<dbReference type="EMBL" id="UZAH01031938">
    <property type="protein sequence ID" value="VDP18688.1"/>
    <property type="molecule type" value="Genomic_DNA"/>
</dbReference>
<proteinExistence type="predicted"/>
<accession>A0A3P8CCI8</accession>
<keyword evidence="1" id="KW-0472">Membrane</keyword>
<gene>
    <name evidence="2" type="ORF">HPBE_LOCUS20186</name>
</gene>
<keyword evidence="1" id="KW-1133">Transmembrane helix</keyword>
<keyword evidence="1" id="KW-0812">Transmembrane</keyword>
<evidence type="ECO:0000313" key="3">
    <source>
        <dbReference type="Proteomes" id="UP000050761"/>
    </source>
</evidence>
<feature type="transmembrane region" description="Helical" evidence="1">
    <location>
        <begin position="21"/>
        <end position="39"/>
    </location>
</feature>
<name>A0A183GD83_HELPZ</name>
<reference evidence="2 3" key="1">
    <citation type="submission" date="2018-11" db="EMBL/GenBank/DDBJ databases">
        <authorList>
            <consortium name="Pathogen Informatics"/>
        </authorList>
    </citation>
    <scope>NUCLEOTIDE SEQUENCE [LARGE SCALE GENOMIC DNA]</scope>
</reference>
<keyword evidence="3" id="KW-1185">Reference proteome</keyword>
<dbReference type="Proteomes" id="UP000050761">
    <property type="component" value="Unassembled WGS sequence"/>
</dbReference>
<protein>
    <submittedName>
        <fullName evidence="4">G_PROTEIN_RECEP_F1_2 domain-containing protein</fullName>
    </submittedName>
</protein>